<dbReference type="PROSITE" id="PS50109">
    <property type="entry name" value="HIS_KIN"/>
    <property type="match status" value="1"/>
</dbReference>
<keyword evidence="3" id="KW-0808">Transferase</keyword>
<sequence>MKKMSRLGSPADTRSRASRFSQNAGLTSIRFAAVLGGLCAFALLCMFSLRANAALLADGAPRMLYHNNSRPAVVLAARDAVAQLGQPAHGTHSRNETVASAPFVLASRDSRYVTGQPATGARDTEIDRQTWVLELAAPAVVALAGACLSRAALRRAAEKWRRAEDEWARRCDAAEAREQAARVKASIQAHAAAKQEQLWLLGAMRLYTEAPLTAVTGLFESLETAAMPSAQRTQMLMIQSAMRTWAQTLHDLMDISPLESRTIVLDESVTNPREVIDGVIALLAPAAAQRGLRPSVSFDQAVATLILADSARLGQIFFHLLNHVIQLGTQGEIAVVVQAELLNAGSQRISIKLMDTGRDAVHVAQLPLFEPIVDLAFAGEWPANLDACLSLCQILAQRMQGELLVTSDSKSATRVSFSAPFSVEQWGPSAELTSNARAPLFTIAAQSRDVATSSSFEPFERRYLDALSEEGINLYTFLSAWRRSMTDDLERLGGLHHQHDIDGLRTLLHRLSGAVGLVGAGSLMEALRSASTAPEHETSAIDSLIERSRTLVTQLDTAIDPHRSIMQ</sequence>
<comment type="catalytic activity">
    <reaction evidence="1">
        <text>ATP + protein L-histidine = ADP + protein N-phospho-L-histidine.</text>
        <dbReference type="EC" id="2.7.13.3"/>
    </reaction>
</comment>
<reference evidence="6 7" key="1">
    <citation type="submission" date="2016-10" db="EMBL/GenBank/DDBJ databases">
        <authorList>
            <person name="de Groot N.N."/>
        </authorList>
    </citation>
    <scope>NUCLEOTIDE SEQUENCE [LARGE SCALE GENOMIC DNA]</scope>
    <source>
        <strain evidence="6 7">LMG 27731</strain>
    </source>
</reference>
<gene>
    <name evidence="6" type="ORF">SAMN05192563_1005409</name>
</gene>
<dbReference type="GO" id="GO:0000155">
    <property type="term" value="F:phosphorelay sensor kinase activity"/>
    <property type="evidence" value="ECO:0007669"/>
    <property type="project" value="TreeGrafter"/>
</dbReference>
<keyword evidence="4 6" id="KW-0418">Kinase</keyword>
<protein>
    <recommendedName>
        <fullName evidence="2">histidine kinase</fullName>
        <ecNumber evidence="2">2.7.13.3</ecNumber>
    </recommendedName>
</protein>
<dbReference type="Gene3D" id="1.20.120.160">
    <property type="entry name" value="HPT domain"/>
    <property type="match status" value="1"/>
</dbReference>
<dbReference type="AlphaFoldDB" id="A0A1I7C370"/>
<dbReference type="EC" id="2.7.13.3" evidence="2"/>
<evidence type="ECO:0000256" key="2">
    <source>
        <dbReference type="ARBA" id="ARBA00012438"/>
    </source>
</evidence>
<organism evidence="6 7">
    <name type="scientific">Paraburkholderia aspalathi</name>
    <dbReference type="NCBI Taxonomy" id="1324617"/>
    <lineage>
        <taxon>Bacteria</taxon>
        <taxon>Pseudomonadati</taxon>
        <taxon>Pseudomonadota</taxon>
        <taxon>Betaproteobacteria</taxon>
        <taxon>Burkholderiales</taxon>
        <taxon>Burkholderiaceae</taxon>
        <taxon>Paraburkholderia</taxon>
    </lineage>
</organism>
<name>A0A1I7C370_9BURK</name>
<dbReference type="InterPro" id="IPR005467">
    <property type="entry name" value="His_kinase_dom"/>
</dbReference>
<dbReference type="EMBL" id="FPBH01000005">
    <property type="protein sequence ID" value="SFT93897.1"/>
    <property type="molecule type" value="Genomic_DNA"/>
</dbReference>
<dbReference type="InterPro" id="IPR036890">
    <property type="entry name" value="HATPase_C_sf"/>
</dbReference>
<evidence type="ECO:0000256" key="3">
    <source>
        <dbReference type="ARBA" id="ARBA00022679"/>
    </source>
</evidence>
<dbReference type="GO" id="GO:0009927">
    <property type="term" value="F:histidine phosphotransfer kinase activity"/>
    <property type="evidence" value="ECO:0007669"/>
    <property type="project" value="TreeGrafter"/>
</dbReference>
<dbReference type="Gene3D" id="3.30.565.10">
    <property type="entry name" value="Histidine kinase-like ATPase, C-terminal domain"/>
    <property type="match status" value="1"/>
</dbReference>
<dbReference type="SUPFAM" id="SSF47226">
    <property type="entry name" value="Histidine-containing phosphotransfer domain, HPT domain"/>
    <property type="match status" value="1"/>
</dbReference>
<dbReference type="PANTHER" id="PTHR43047">
    <property type="entry name" value="TWO-COMPONENT HISTIDINE PROTEIN KINASE"/>
    <property type="match status" value="1"/>
</dbReference>
<evidence type="ECO:0000259" key="5">
    <source>
        <dbReference type="PROSITE" id="PS50109"/>
    </source>
</evidence>
<feature type="domain" description="Histidine kinase" evidence="5">
    <location>
        <begin position="203"/>
        <end position="423"/>
    </location>
</feature>
<proteinExistence type="predicted"/>
<dbReference type="GO" id="GO:0005886">
    <property type="term" value="C:plasma membrane"/>
    <property type="evidence" value="ECO:0007669"/>
    <property type="project" value="TreeGrafter"/>
</dbReference>
<dbReference type="InterPro" id="IPR036641">
    <property type="entry name" value="HPT_dom_sf"/>
</dbReference>
<evidence type="ECO:0000256" key="4">
    <source>
        <dbReference type="ARBA" id="ARBA00022777"/>
    </source>
</evidence>
<accession>A0A1I7C370</accession>
<dbReference type="Proteomes" id="UP000198844">
    <property type="component" value="Unassembled WGS sequence"/>
</dbReference>
<evidence type="ECO:0000313" key="6">
    <source>
        <dbReference type="EMBL" id="SFT93897.1"/>
    </source>
</evidence>
<evidence type="ECO:0000313" key="7">
    <source>
        <dbReference type="Proteomes" id="UP000198844"/>
    </source>
</evidence>
<dbReference type="SUPFAM" id="SSF55874">
    <property type="entry name" value="ATPase domain of HSP90 chaperone/DNA topoisomerase II/histidine kinase"/>
    <property type="match status" value="1"/>
</dbReference>
<evidence type="ECO:0000256" key="1">
    <source>
        <dbReference type="ARBA" id="ARBA00000085"/>
    </source>
</evidence>
<dbReference type="PANTHER" id="PTHR43047:SF72">
    <property type="entry name" value="OSMOSENSING HISTIDINE PROTEIN KINASE SLN1"/>
    <property type="match status" value="1"/>
</dbReference>